<dbReference type="EMBL" id="LR797816">
    <property type="protein sequence ID" value="CAB4240924.1"/>
    <property type="molecule type" value="Genomic_DNA"/>
</dbReference>
<name>A0A6J5T838_9CAUD</name>
<proteinExistence type="predicted"/>
<evidence type="ECO:0000313" key="2">
    <source>
        <dbReference type="EMBL" id="CAB4240924.1"/>
    </source>
</evidence>
<gene>
    <name evidence="2" type="ORF">UFOVP34_44</name>
    <name evidence="1" type="ORF">UFOVP51_62</name>
</gene>
<dbReference type="EMBL" id="LR796177">
    <property type="protein sequence ID" value="CAB4124186.1"/>
    <property type="molecule type" value="Genomic_DNA"/>
</dbReference>
<evidence type="ECO:0000313" key="1">
    <source>
        <dbReference type="EMBL" id="CAB4124186.1"/>
    </source>
</evidence>
<accession>A0A6J5T838</accession>
<sequence length="130" mass="14385">MGVFVDYPSNLFSNLKNVETTILTANTHPIQVTGLIVCNRTSYTILVNLKKVRSQISSISVYEINDFEIKAYDTVDIVAAKGLNIYLQYSTTPDPSISDSLAIFSNGYTQVFDCDISYIILNDLPLPPAP</sequence>
<protein>
    <submittedName>
        <fullName evidence="2">Uncharacterized protein</fullName>
    </submittedName>
</protein>
<reference evidence="2" key="1">
    <citation type="submission" date="2020-05" db="EMBL/GenBank/DDBJ databases">
        <authorList>
            <person name="Chiriac C."/>
            <person name="Salcher M."/>
            <person name="Ghai R."/>
            <person name="Kavagutti S V."/>
        </authorList>
    </citation>
    <scope>NUCLEOTIDE SEQUENCE</scope>
</reference>
<organism evidence="2">
    <name type="scientific">uncultured Caudovirales phage</name>
    <dbReference type="NCBI Taxonomy" id="2100421"/>
    <lineage>
        <taxon>Viruses</taxon>
        <taxon>Duplodnaviria</taxon>
        <taxon>Heunggongvirae</taxon>
        <taxon>Uroviricota</taxon>
        <taxon>Caudoviricetes</taxon>
        <taxon>Peduoviridae</taxon>
        <taxon>Maltschvirus</taxon>
        <taxon>Maltschvirus maltsch</taxon>
    </lineage>
</organism>